<evidence type="ECO:0000313" key="2">
    <source>
        <dbReference type="EMBL" id="MBA2132402.1"/>
    </source>
</evidence>
<comment type="caution">
    <text evidence="2">The sequence shown here is derived from an EMBL/GenBank/DDBJ whole genome shotgun (WGS) entry which is preliminary data.</text>
</comment>
<protein>
    <submittedName>
        <fullName evidence="2">Cache domain-containing protein</fullName>
    </submittedName>
</protein>
<reference evidence="2" key="1">
    <citation type="submission" date="2020-06" db="EMBL/GenBank/DDBJ databases">
        <title>Novel chitinolytic bacterium.</title>
        <authorList>
            <person name="Ungkulpasvich U."/>
            <person name="Kosugi A."/>
            <person name="Uke A."/>
        </authorList>
    </citation>
    <scope>NUCLEOTIDE SEQUENCE</scope>
    <source>
        <strain evidence="2">UUS1-1</strain>
    </source>
</reference>
<dbReference type="RefSeq" id="WP_181338855.1">
    <property type="nucleotide sequence ID" value="NZ_JAAKDE010000004.1"/>
</dbReference>
<evidence type="ECO:0000256" key="1">
    <source>
        <dbReference type="SAM" id="Phobius"/>
    </source>
</evidence>
<dbReference type="AlphaFoldDB" id="A0A8J6HW97"/>
<proteinExistence type="predicted"/>
<keyword evidence="1" id="KW-1133">Transmembrane helix</keyword>
<keyword evidence="3" id="KW-1185">Reference proteome</keyword>
<keyword evidence="1" id="KW-0472">Membrane</keyword>
<evidence type="ECO:0000313" key="3">
    <source>
        <dbReference type="Proteomes" id="UP000657177"/>
    </source>
</evidence>
<feature type="transmembrane region" description="Helical" evidence="1">
    <location>
        <begin position="12"/>
        <end position="32"/>
    </location>
</feature>
<organism evidence="2 3">
    <name type="scientific">Capillibacterium thermochitinicola</name>
    <dbReference type="NCBI Taxonomy" id="2699427"/>
    <lineage>
        <taxon>Bacteria</taxon>
        <taxon>Bacillati</taxon>
        <taxon>Bacillota</taxon>
        <taxon>Capillibacterium</taxon>
    </lineage>
</organism>
<name>A0A8J6HW97_9FIRM</name>
<dbReference type="Proteomes" id="UP000657177">
    <property type="component" value="Unassembled WGS sequence"/>
</dbReference>
<accession>A0A8J6HW97</accession>
<dbReference type="EMBL" id="JAAKDE010000004">
    <property type="protein sequence ID" value="MBA2132402.1"/>
    <property type="molecule type" value="Genomic_DNA"/>
</dbReference>
<gene>
    <name evidence="2" type="ORF">G5B42_02430</name>
</gene>
<feature type="transmembrane region" description="Helical" evidence="1">
    <location>
        <begin position="282"/>
        <end position="305"/>
    </location>
</feature>
<sequence length="330" mass="37030">MLFRIEQKIRYLFIGIITFSVLGSSILLYIVLRKNILQNYLELSVQYASQQNQKAHLYLSLIAETAKLLINDQDIIEVLQCPKFDSALVHRTINKLSGIQTSNVSLTGITIYGLNGVCYKSESIGLAPNTPPPLEVLESVPLFKEFTTSAQASLLWWVRSQNTVDFPVYDSNILEGLITLALKIFNQKQELIGYLLVDMKLTPFLHFFKDHRGKSEVFVLSEDGEVIKGTASHVPPALLAENKKLAAPANYYFTKDKLNLYISFAIPSSAERIVKVVSLTELYIRLFAFLLLLLFLDALLILFGLKLGGIMAASVSEPIGVLLKKMQRQI</sequence>
<keyword evidence="1" id="KW-0812">Transmembrane</keyword>